<evidence type="ECO:0000256" key="4">
    <source>
        <dbReference type="ARBA" id="ARBA00012350"/>
    </source>
</evidence>
<keyword evidence="12" id="KW-1133">Transmembrane helix</keyword>
<evidence type="ECO:0000256" key="11">
    <source>
        <dbReference type="SAM" id="MobiDB-lite"/>
    </source>
</evidence>
<accession>A0A1V6QA56</accession>
<dbReference type="STRING" id="416450.A0A1V6QA56"/>
<comment type="caution">
    <text evidence="13">The sequence shown here is derived from an EMBL/GenBank/DDBJ whole genome shotgun (WGS) entry which is preliminary data.</text>
</comment>
<dbReference type="PIRSF" id="PIRSF016302">
    <property type="entry name" value="Man_a_manosd"/>
    <property type="match status" value="1"/>
</dbReference>
<dbReference type="FunFam" id="1.50.10.20:FF:000006">
    <property type="entry name" value="Mannan endo-1,6-alpha-mannosidase"/>
    <property type="match status" value="1"/>
</dbReference>
<dbReference type="Proteomes" id="UP000191672">
    <property type="component" value="Unassembled WGS sequence"/>
</dbReference>
<gene>
    <name evidence="13" type="ORF">PENANT_c008G11832</name>
</gene>
<dbReference type="GO" id="GO:0012505">
    <property type="term" value="C:endomembrane system"/>
    <property type="evidence" value="ECO:0007669"/>
    <property type="project" value="UniProtKB-SubCell"/>
</dbReference>
<dbReference type="Gene3D" id="1.50.10.20">
    <property type="match status" value="1"/>
</dbReference>
<dbReference type="EMBL" id="MDYN01000008">
    <property type="protein sequence ID" value="OQD86104.1"/>
    <property type="molecule type" value="Genomic_DNA"/>
</dbReference>
<keyword evidence="7 12" id="KW-0472">Membrane</keyword>
<name>A0A1V6QA56_9EURO</name>
<dbReference type="InterPro" id="IPR005198">
    <property type="entry name" value="Glyco_hydro_76"/>
</dbReference>
<dbReference type="Pfam" id="PF03663">
    <property type="entry name" value="Glyco_hydro_76"/>
    <property type="match status" value="1"/>
</dbReference>
<keyword evidence="5" id="KW-0732">Signal</keyword>
<evidence type="ECO:0000256" key="9">
    <source>
        <dbReference type="ARBA" id="ARBA00023295"/>
    </source>
</evidence>
<dbReference type="PANTHER" id="PTHR12145">
    <property type="entry name" value="MANNAN ENDO-1,6-ALPHA-MANNOSIDASE DCW1"/>
    <property type="match status" value="1"/>
</dbReference>
<proteinExistence type="inferred from homology"/>
<dbReference type="GO" id="GO:0008496">
    <property type="term" value="F:mannan endo-1,6-alpha-mannosidase activity"/>
    <property type="evidence" value="ECO:0007669"/>
    <property type="project" value="UniProtKB-UniRule"/>
</dbReference>
<dbReference type="PANTHER" id="PTHR12145:SF37">
    <property type="entry name" value="MANNAN ENDO-1,6-ALPHA-MANNOSIDASE"/>
    <property type="match status" value="1"/>
</dbReference>
<dbReference type="GO" id="GO:0016052">
    <property type="term" value="P:carbohydrate catabolic process"/>
    <property type="evidence" value="ECO:0007669"/>
    <property type="project" value="InterPro"/>
</dbReference>
<feature type="transmembrane region" description="Helical" evidence="12">
    <location>
        <begin position="469"/>
        <end position="490"/>
    </location>
</feature>
<feature type="region of interest" description="Disordered" evidence="11">
    <location>
        <begin position="434"/>
        <end position="464"/>
    </location>
</feature>
<organism evidence="13 14">
    <name type="scientific">Penicillium antarcticum</name>
    <dbReference type="NCBI Taxonomy" id="416450"/>
    <lineage>
        <taxon>Eukaryota</taxon>
        <taxon>Fungi</taxon>
        <taxon>Dikarya</taxon>
        <taxon>Ascomycota</taxon>
        <taxon>Pezizomycotina</taxon>
        <taxon>Eurotiomycetes</taxon>
        <taxon>Eurotiomycetidae</taxon>
        <taxon>Eurotiales</taxon>
        <taxon>Aspergillaceae</taxon>
        <taxon>Penicillium</taxon>
    </lineage>
</organism>
<protein>
    <recommendedName>
        <fullName evidence="4 10">Mannan endo-1,6-alpha-mannosidase</fullName>
        <ecNumber evidence="4 10">3.2.1.101</ecNumber>
    </recommendedName>
</protein>
<dbReference type="EC" id="3.2.1.101" evidence="4 10"/>
<keyword evidence="14" id="KW-1185">Reference proteome</keyword>
<evidence type="ECO:0000256" key="2">
    <source>
        <dbReference type="ARBA" id="ARBA00004308"/>
    </source>
</evidence>
<evidence type="ECO:0000313" key="14">
    <source>
        <dbReference type="Proteomes" id="UP000191672"/>
    </source>
</evidence>
<dbReference type="AlphaFoldDB" id="A0A1V6QA56"/>
<dbReference type="InterPro" id="IPR014480">
    <property type="entry name" value="Mannan-1_6-alpha_mannosidase"/>
</dbReference>
<evidence type="ECO:0000256" key="1">
    <source>
        <dbReference type="ARBA" id="ARBA00001452"/>
    </source>
</evidence>
<evidence type="ECO:0000313" key="13">
    <source>
        <dbReference type="EMBL" id="OQD86104.1"/>
    </source>
</evidence>
<comment type="similarity">
    <text evidence="3 10">Belongs to the glycosyl hydrolase 76 family.</text>
</comment>
<dbReference type="InterPro" id="IPR008928">
    <property type="entry name" value="6-hairpin_glycosidase_sf"/>
</dbReference>
<dbReference type="GO" id="GO:0009272">
    <property type="term" value="P:fungal-type cell wall biogenesis"/>
    <property type="evidence" value="ECO:0007669"/>
    <property type="project" value="TreeGrafter"/>
</dbReference>
<evidence type="ECO:0000256" key="12">
    <source>
        <dbReference type="SAM" id="Phobius"/>
    </source>
</evidence>
<evidence type="ECO:0000256" key="8">
    <source>
        <dbReference type="ARBA" id="ARBA00023180"/>
    </source>
</evidence>
<reference evidence="14" key="1">
    <citation type="journal article" date="2017" name="Nat. Microbiol.">
        <title>Global analysis of biosynthetic gene clusters reveals vast potential of secondary metabolite production in Penicillium species.</title>
        <authorList>
            <person name="Nielsen J.C."/>
            <person name="Grijseels S."/>
            <person name="Prigent S."/>
            <person name="Ji B."/>
            <person name="Dainat J."/>
            <person name="Nielsen K.F."/>
            <person name="Frisvad J.C."/>
            <person name="Workman M."/>
            <person name="Nielsen J."/>
        </authorList>
    </citation>
    <scope>NUCLEOTIDE SEQUENCE [LARGE SCALE GENOMIC DNA]</scope>
    <source>
        <strain evidence="14">IBT 31811</strain>
    </source>
</reference>
<evidence type="ECO:0000256" key="3">
    <source>
        <dbReference type="ARBA" id="ARBA00009699"/>
    </source>
</evidence>
<evidence type="ECO:0000256" key="5">
    <source>
        <dbReference type="ARBA" id="ARBA00022729"/>
    </source>
</evidence>
<evidence type="ECO:0000256" key="10">
    <source>
        <dbReference type="PIRNR" id="PIRNR016302"/>
    </source>
</evidence>
<keyword evidence="12" id="KW-0812">Transmembrane</keyword>
<keyword evidence="8" id="KW-0325">Glycoprotein</keyword>
<evidence type="ECO:0000256" key="7">
    <source>
        <dbReference type="ARBA" id="ARBA00023136"/>
    </source>
</evidence>
<keyword evidence="9 10" id="KW-0326">Glycosidase</keyword>
<dbReference type="SUPFAM" id="SSF48208">
    <property type="entry name" value="Six-hairpin glycosidases"/>
    <property type="match status" value="1"/>
</dbReference>
<feature type="compositionally biased region" description="Polar residues" evidence="11">
    <location>
        <begin position="437"/>
        <end position="456"/>
    </location>
</feature>
<keyword evidence="6 10" id="KW-0378">Hydrolase</keyword>
<comment type="subcellular location">
    <subcellularLocation>
        <location evidence="2">Endomembrane system</location>
    </subcellularLocation>
</comment>
<sequence>MAAVVIDNRNSETYSDVIIANKAPDNATNVGQLALNPGWIFWSTGLLTALFTCLLVQNALAIDVNPDDESSLKDAAKTVASAMIDFYNDRDSKDIPGKMDGTWWEGGSMFMTLIQYWYLTGDSQFNDAIQEGMYWQKGEDDFFPSNYSQYLGNDDQVFWGLAAITAAEVNFPERENEPSWVSLAEGVFNGQIPRWDMSSCSGGLRWQIWPYQNGYGLKNAISNGGLFQLSARLALYTKNSTYAEWAEKIWDWSASTPLLRKTWVIADTTSTAANCKDHGDHQWTYNYATYISGAGYMYNYTNGTESKWLEGVTGLMKTSDQFFPDSGSNQVISDITCEPINKCDRNQKTFKAYFTSWLGFMSQIVPANTTAEMMAKFKSSAVAAGQQCSGGSDGKHCGIRWTKKAEWDGTLGLEQQMSVLGVLNAVMVPFKAEGPYNTDNGGTSQSNPHGGTNTKDSLGPEPIETGDKVGAGILTAVFVIVWVGAVSWMVKGQ</sequence>
<evidence type="ECO:0000256" key="6">
    <source>
        <dbReference type="ARBA" id="ARBA00022801"/>
    </source>
</evidence>
<comment type="catalytic activity">
    <reaction evidence="1 10">
        <text>Random hydrolysis of (1-&gt;6)-alpha-D-mannosidic linkages in unbranched (1-&gt;6)-mannans.</text>
        <dbReference type="EC" id="3.2.1.101"/>
    </reaction>
</comment>